<evidence type="ECO:0000313" key="1">
    <source>
        <dbReference type="EMBL" id="GAW92091.1"/>
    </source>
</evidence>
<comment type="caution">
    <text evidence="1">The sequence shown here is derived from an EMBL/GenBank/DDBJ whole genome shotgun (WGS) entry which is preliminary data.</text>
</comment>
<protein>
    <submittedName>
        <fullName evidence="1">Uncharacterized protein</fullName>
    </submittedName>
</protein>
<sequence>MSLFKKTKSVLIKIEYDRFYAPKILPALRGIVSPFINLP</sequence>
<organism evidence="1 2">
    <name type="scientific">Calderihabitans maritimus</name>
    <dbReference type="NCBI Taxonomy" id="1246530"/>
    <lineage>
        <taxon>Bacteria</taxon>
        <taxon>Bacillati</taxon>
        <taxon>Bacillota</taxon>
        <taxon>Clostridia</taxon>
        <taxon>Neomoorellales</taxon>
        <taxon>Calderihabitantaceae</taxon>
        <taxon>Calderihabitans</taxon>
    </lineage>
</organism>
<dbReference type="EMBL" id="BDGJ01000051">
    <property type="protein sequence ID" value="GAW92091.1"/>
    <property type="molecule type" value="Genomic_DNA"/>
</dbReference>
<keyword evidence="2" id="KW-1185">Reference proteome</keyword>
<gene>
    <name evidence="1" type="ORF">KKC1_12500</name>
</gene>
<evidence type="ECO:0000313" key="2">
    <source>
        <dbReference type="Proteomes" id="UP000197032"/>
    </source>
</evidence>
<dbReference type="Proteomes" id="UP000197032">
    <property type="component" value="Unassembled WGS sequence"/>
</dbReference>
<accession>A0A1Z5HRZ0</accession>
<dbReference type="AlphaFoldDB" id="A0A1Z5HRZ0"/>
<proteinExistence type="predicted"/>
<name>A0A1Z5HRZ0_9FIRM</name>
<reference evidence="2" key="1">
    <citation type="journal article" date="2017" name="Appl. Environ. Microbiol.">
        <title>Genomic Analysis of Calderihabitans maritimus KKC1, a Thermophilic, Hydrogenogenic, Carboxydotrophic Bacterium Isolated from Marine Sediment.</title>
        <authorList>
            <person name="Omae K."/>
            <person name="Yoneda Y."/>
            <person name="Fukuyama Y."/>
            <person name="Yoshida T."/>
            <person name="Sako Y."/>
        </authorList>
    </citation>
    <scope>NUCLEOTIDE SEQUENCE [LARGE SCALE GENOMIC DNA]</scope>
    <source>
        <strain evidence="2">KKC1</strain>
    </source>
</reference>